<feature type="compositionally biased region" description="Low complexity" evidence="2">
    <location>
        <begin position="881"/>
        <end position="895"/>
    </location>
</feature>
<dbReference type="RefSeq" id="XP_013902831.1">
    <property type="nucleotide sequence ID" value="XM_014047377.1"/>
</dbReference>
<dbReference type="GO" id="GO:0030488">
    <property type="term" value="P:tRNA methylation"/>
    <property type="evidence" value="ECO:0007669"/>
    <property type="project" value="InterPro"/>
</dbReference>
<comment type="catalytic activity">
    <reaction evidence="1">
        <text>cytidine(4) in tRNA(Gly)(GCC) + S-adenosyl-L-methionine = 2'-O-methylcytidine(4) in tRNA(Gly)(GCC) + S-adenosyl-L-homocysteine + H(+)</text>
        <dbReference type="Rhea" id="RHEA:43192"/>
        <dbReference type="Rhea" id="RHEA-COMP:10399"/>
        <dbReference type="Rhea" id="RHEA-COMP:10400"/>
        <dbReference type="ChEBI" id="CHEBI:15378"/>
        <dbReference type="ChEBI" id="CHEBI:57856"/>
        <dbReference type="ChEBI" id="CHEBI:59789"/>
        <dbReference type="ChEBI" id="CHEBI:74495"/>
        <dbReference type="ChEBI" id="CHEBI:82748"/>
        <dbReference type="EC" id="2.1.1.225"/>
    </reaction>
</comment>
<reference evidence="4 5" key="1">
    <citation type="journal article" date="2013" name="BMC Genomics">
        <title>Reconstruction of the lipid metabolism for the microalga Monoraphidium neglectum from its genome sequence reveals characteristics suitable for biofuel production.</title>
        <authorList>
            <person name="Bogen C."/>
            <person name="Al-Dilaimi A."/>
            <person name="Albersmeier A."/>
            <person name="Wichmann J."/>
            <person name="Grundmann M."/>
            <person name="Rupp O."/>
            <person name="Lauersen K.J."/>
            <person name="Blifernez-Klassen O."/>
            <person name="Kalinowski J."/>
            <person name="Goesmann A."/>
            <person name="Mussgnug J.H."/>
            <person name="Kruse O."/>
        </authorList>
    </citation>
    <scope>NUCLEOTIDE SEQUENCE [LARGE SCALE GENOMIC DNA]</scope>
    <source>
        <strain evidence="4 5">SAG 48.87</strain>
    </source>
</reference>
<dbReference type="InterPro" id="IPR039044">
    <property type="entry name" value="Trm13"/>
</dbReference>
<keyword evidence="1 4" id="KW-0489">Methyltransferase</keyword>
<comment type="catalytic activity">
    <reaction evidence="1">
        <text>adenosine(4) in tRNA(His) + S-adenosyl-L-methionine = 2'-O-methyladenosine(4) in tRNA(His) + S-adenosyl-L-homocysteine + H(+)</text>
        <dbReference type="Rhea" id="RHEA:43196"/>
        <dbReference type="Rhea" id="RHEA-COMP:10401"/>
        <dbReference type="Rhea" id="RHEA-COMP:10402"/>
        <dbReference type="ChEBI" id="CHEBI:15378"/>
        <dbReference type="ChEBI" id="CHEBI:57856"/>
        <dbReference type="ChEBI" id="CHEBI:59789"/>
        <dbReference type="ChEBI" id="CHEBI:74411"/>
        <dbReference type="ChEBI" id="CHEBI:74477"/>
        <dbReference type="EC" id="2.1.1.225"/>
    </reaction>
</comment>
<feature type="region of interest" description="Disordered" evidence="2">
    <location>
        <begin position="670"/>
        <end position="787"/>
    </location>
</feature>
<dbReference type="GO" id="GO:0106050">
    <property type="term" value="F:tRNA 2'-O-methyltransferase activity"/>
    <property type="evidence" value="ECO:0007669"/>
    <property type="project" value="UniProtKB-UniRule"/>
</dbReference>
<name>A0A0D2MTM0_9CHLO</name>
<feature type="compositionally biased region" description="Basic and acidic residues" evidence="2">
    <location>
        <begin position="896"/>
        <end position="907"/>
    </location>
</feature>
<feature type="region of interest" description="Disordered" evidence="2">
    <location>
        <begin position="255"/>
        <end position="277"/>
    </location>
</feature>
<feature type="region of interest" description="Disordered" evidence="2">
    <location>
        <begin position="552"/>
        <end position="645"/>
    </location>
</feature>
<feature type="compositionally biased region" description="Low complexity" evidence="2">
    <location>
        <begin position="670"/>
        <end position="696"/>
    </location>
</feature>
<keyword evidence="1 4" id="KW-0808">Transferase</keyword>
<comment type="function">
    <text evidence="1">tRNA methylase which 2'-O-methylates cytidine(4) in tRNA(Pro) and tRNA(Gly)(GCC), and adenosine(4) in tRNA(His).</text>
</comment>
<dbReference type="PANTHER" id="PTHR12998">
    <property type="entry name" value="TRNA:M(4)X MODIFICATION ENZYME TRM13 HOMOLOG"/>
    <property type="match status" value="1"/>
</dbReference>
<feature type="compositionally biased region" description="Low complexity" evidence="2">
    <location>
        <begin position="255"/>
        <end position="266"/>
    </location>
</feature>
<organism evidence="4 5">
    <name type="scientific">Monoraphidium neglectum</name>
    <dbReference type="NCBI Taxonomy" id="145388"/>
    <lineage>
        <taxon>Eukaryota</taxon>
        <taxon>Viridiplantae</taxon>
        <taxon>Chlorophyta</taxon>
        <taxon>core chlorophytes</taxon>
        <taxon>Chlorophyceae</taxon>
        <taxon>CS clade</taxon>
        <taxon>Sphaeropleales</taxon>
        <taxon>Selenastraceae</taxon>
        <taxon>Monoraphidium</taxon>
    </lineage>
</organism>
<dbReference type="STRING" id="145388.A0A0D2MTM0"/>
<dbReference type="Pfam" id="PF05206">
    <property type="entry name" value="TRM13"/>
    <property type="match status" value="1"/>
</dbReference>
<keyword evidence="1" id="KW-0863">Zinc-finger</keyword>
<proteinExistence type="inferred from homology"/>
<keyword evidence="1" id="KW-0819">tRNA processing</keyword>
<dbReference type="GeneID" id="25737021"/>
<protein>
    <recommendedName>
        <fullName evidence="1">tRNA:m(4)X modification enzyme TRM13</fullName>
        <ecNumber evidence="1">2.1.1.225</ecNumber>
    </recommendedName>
</protein>
<evidence type="ECO:0000256" key="1">
    <source>
        <dbReference type="RuleBase" id="RU367103"/>
    </source>
</evidence>
<evidence type="ECO:0000259" key="3">
    <source>
        <dbReference type="Pfam" id="PF05206"/>
    </source>
</evidence>
<feature type="domain" description="Methyltransferase TRM13" evidence="3">
    <location>
        <begin position="223"/>
        <end position="456"/>
    </location>
</feature>
<keyword evidence="1" id="KW-0862">Zinc</keyword>
<evidence type="ECO:0000256" key="2">
    <source>
        <dbReference type="SAM" id="MobiDB-lite"/>
    </source>
</evidence>
<gene>
    <name evidence="4" type="ORF">MNEG_4143</name>
</gene>
<dbReference type="EC" id="2.1.1.225" evidence="1"/>
<keyword evidence="1" id="KW-0479">Metal-binding</keyword>
<dbReference type="AlphaFoldDB" id="A0A0D2MTM0"/>
<dbReference type="Proteomes" id="UP000054498">
    <property type="component" value="Unassembled WGS sequence"/>
</dbReference>
<sequence>MNPSSHISWNCLCPVAPSTVAVSSLESHLRKCTSAKVAASVKAQPFNRPGINIGSDIEEGLNGYRASAHGGGAPSHALADVYEAIAADPFAKGISSRRLQLGVMAGREALLALVAKADAAHAALLAAHPRVRRVLGGADAEDDSELRSRAMEADPMNPFNAKHVFQQASLVANMDRVGLLAEPCATVFVELGAGKGWLSAWLAGQTGARRLVLLDRQPLGDLVPWVAHGKHLCGAATDMALRACITALAREQQHQQQQQQQQHQAQGSLPQHGHEASGQGPSRCFRLRGLAIATCCHHRCCWRTYVGKRFLAAFGIAPWEFEVLAWCTSWALCGHTTPAGAALDGEEGEQSGDRVHSQGAGSCSTGGGGDAPASSTSACALPLNFHPADIFETREERMAFGLRCKQLIDAGRAARLAELAAAAGAMTPAAQGTVAGSVEVVEYIDSRCTGENTALVLALGRDQAPARKYSAGARWRLPGWARLGGGKVPAPAAVDEAGYVSSLTADIFATVLARGVAEDAELEEAAAVAVAAGGGGSGAGGRDARRRLAPITPCPSLAEPTAALSQGSGSGAGLASDDEATSAPPPSGAGASAAASRTPARLSSLGSGSSAGVSTDEARTPMPRIPEGSGLREPPPTPAYSRASSQDVLPFVRSQPATPPPTPLCLSAAASLSSPGAGAPLTAAAQAATAVAAAARLQREGPSSGAPASGLVTPHNTPLRSMASCNDGGTSSGGGPHGAGGVSSEQLRSAMDGLVAGADHQRPDGAAVSGGPQDAATPPARLNGSVSLEPATAAPVTPLSAAARLASGRSCSYRVAASDIPPIIPEDGPSSAGDLAQGPSLALPSLRLHSGASSSAWAEELGRVPLDEMALRSASRGSTPRASVSLSRASNSSVSSRDDARDRERSLADIADGPDEGDEAGTPRPAALQLRAAAAGLATIASGGSASSPFAAAAHAASNEDSSGLLGKGGVFVKQTSTGPSVPQPAVWSHADALPRPNHAVSELPLPAGSAVEADGPVEPLRAFAAGERSTVDAARPSSTLNRRWRGLQRLFVCCMAQEGRVK</sequence>
<dbReference type="KEGG" id="mng:MNEG_4143"/>
<feature type="compositionally biased region" description="Low complexity" evidence="2">
    <location>
        <begin position="588"/>
        <end position="610"/>
    </location>
</feature>
<feature type="region of interest" description="Disordered" evidence="2">
    <location>
        <begin position="343"/>
        <end position="369"/>
    </location>
</feature>
<feature type="region of interest" description="Disordered" evidence="2">
    <location>
        <begin position="872"/>
        <end position="923"/>
    </location>
</feature>
<dbReference type="OrthoDB" id="551168at2759"/>
<dbReference type="InterPro" id="IPR007871">
    <property type="entry name" value="Methyltransferase_TRM13"/>
</dbReference>
<dbReference type="EMBL" id="KK100778">
    <property type="protein sequence ID" value="KIZ03812.1"/>
    <property type="molecule type" value="Genomic_DNA"/>
</dbReference>
<comment type="catalytic activity">
    <reaction evidence="1">
        <text>cytidine(4) in tRNA(Pro) + S-adenosyl-L-methionine = 2'-O-methylcytidine(4) in tRNA(Pro) + S-adenosyl-L-homocysteine + H(+)</text>
        <dbReference type="Rhea" id="RHEA:32767"/>
        <dbReference type="Rhea" id="RHEA-COMP:10397"/>
        <dbReference type="Rhea" id="RHEA-COMP:10398"/>
        <dbReference type="ChEBI" id="CHEBI:15378"/>
        <dbReference type="ChEBI" id="CHEBI:57856"/>
        <dbReference type="ChEBI" id="CHEBI:59789"/>
        <dbReference type="ChEBI" id="CHEBI:74495"/>
        <dbReference type="ChEBI" id="CHEBI:82748"/>
        <dbReference type="EC" id="2.1.1.225"/>
    </reaction>
</comment>
<dbReference type="GO" id="GO:0008270">
    <property type="term" value="F:zinc ion binding"/>
    <property type="evidence" value="ECO:0007669"/>
    <property type="project" value="UniProtKB-KW"/>
</dbReference>
<feature type="compositionally biased region" description="Gly residues" evidence="2">
    <location>
        <begin position="730"/>
        <end position="741"/>
    </location>
</feature>
<dbReference type="PANTHER" id="PTHR12998:SF0">
    <property type="entry name" value="TRNA:M(4)X MODIFICATION ENZYME TRM13 HOMOLOG"/>
    <property type="match status" value="1"/>
</dbReference>
<keyword evidence="5" id="KW-1185">Reference proteome</keyword>
<evidence type="ECO:0000313" key="5">
    <source>
        <dbReference type="Proteomes" id="UP000054498"/>
    </source>
</evidence>
<keyword evidence="1" id="KW-0949">S-adenosyl-L-methionine</keyword>
<comment type="similarity">
    <text evidence="1">Belongs to the methyltransferase TRM13 family.</text>
</comment>
<evidence type="ECO:0000313" key="4">
    <source>
        <dbReference type="EMBL" id="KIZ03812.1"/>
    </source>
</evidence>
<accession>A0A0D2MTM0</accession>